<feature type="compositionally biased region" description="Gly residues" evidence="1">
    <location>
        <begin position="230"/>
        <end position="239"/>
    </location>
</feature>
<feature type="compositionally biased region" description="Basic and acidic residues" evidence="1">
    <location>
        <begin position="242"/>
        <end position="252"/>
    </location>
</feature>
<organism evidence="2 3">
    <name type="scientific">Nocardiopsis gilva YIM 90087</name>
    <dbReference type="NCBI Taxonomy" id="1235441"/>
    <lineage>
        <taxon>Bacteria</taxon>
        <taxon>Bacillati</taxon>
        <taxon>Actinomycetota</taxon>
        <taxon>Actinomycetes</taxon>
        <taxon>Streptosporangiales</taxon>
        <taxon>Nocardiopsidaceae</taxon>
        <taxon>Nocardiopsis</taxon>
    </lineage>
</organism>
<dbReference type="PANTHER" id="PTHR48100">
    <property type="entry name" value="BROAD-SPECIFICITY PHOSPHATASE YOR283W-RELATED"/>
    <property type="match status" value="1"/>
</dbReference>
<name>A0A223S8D6_9ACTN</name>
<feature type="region of interest" description="Disordered" evidence="1">
    <location>
        <begin position="217"/>
        <end position="252"/>
    </location>
</feature>
<gene>
    <name evidence="2" type="ORF">CDO52_17420</name>
</gene>
<dbReference type="RefSeq" id="WP_017618005.1">
    <property type="nucleotide sequence ID" value="NZ_ANBG01000125.1"/>
</dbReference>
<dbReference type="Pfam" id="PF00300">
    <property type="entry name" value="His_Phos_1"/>
    <property type="match status" value="1"/>
</dbReference>
<dbReference type="Gene3D" id="3.40.50.1240">
    <property type="entry name" value="Phosphoglycerate mutase-like"/>
    <property type="match status" value="1"/>
</dbReference>
<dbReference type="Proteomes" id="UP000215005">
    <property type="component" value="Chromosome"/>
</dbReference>
<proteinExistence type="predicted"/>
<accession>A0A223S8D6</accession>
<dbReference type="OrthoDB" id="4120859at2"/>
<dbReference type="CDD" id="cd07067">
    <property type="entry name" value="HP_PGM_like"/>
    <property type="match status" value="1"/>
</dbReference>
<dbReference type="InterPro" id="IPR022492">
    <property type="entry name" value="Phosphomutase_MSMEG4193_put"/>
</dbReference>
<evidence type="ECO:0000256" key="1">
    <source>
        <dbReference type="SAM" id="MobiDB-lite"/>
    </source>
</evidence>
<dbReference type="GO" id="GO:0005737">
    <property type="term" value="C:cytoplasm"/>
    <property type="evidence" value="ECO:0007669"/>
    <property type="project" value="TreeGrafter"/>
</dbReference>
<dbReference type="KEGG" id="ngv:CDO52_17420"/>
<dbReference type="SUPFAM" id="SSF53254">
    <property type="entry name" value="Phosphoglycerate mutase-like"/>
    <property type="match status" value="1"/>
</dbReference>
<dbReference type="InterPro" id="IPR029033">
    <property type="entry name" value="His_PPase_superfam"/>
</dbReference>
<dbReference type="NCBIfam" id="TIGR03848">
    <property type="entry name" value="MSMEG_4193"/>
    <property type="match status" value="1"/>
</dbReference>
<evidence type="ECO:0000313" key="2">
    <source>
        <dbReference type="EMBL" id="ASU84342.1"/>
    </source>
</evidence>
<dbReference type="GO" id="GO:0016791">
    <property type="term" value="F:phosphatase activity"/>
    <property type="evidence" value="ECO:0007669"/>
    <property type="project" value="TreeGrafter"/>
</dbReference>
<dbReference type="InterPro" id="IPR050275">
    <property type="entry name" value="PGM_Phosphatase"/>
</dbReference>
<protein>
    <submittedName>
        <fullName evidence="2">Phosphoglycerate mutase</fullName>
    </submittedName>
</protein>
<dbReference type="SMART" id="SM00855">
    <property type="entry name" value="PGAM"/>
    <property type="match status" value="1"/>
</dbReference>
<dbReference type="EMBL" id="CP022753">
    <property type="protein sequence ID" value="ASU84342.1"/>
    <property type="molecule type" value="Genomic_DNA"/>
</dbReference>
<dbReference type="AlphaFoldDB" id="A0A223S8D6"/>
<evidence type="ECO:0000313" key="3">
    <source>
        <dbReference type="Proteomes" id="UP000215005"/>
    </source>
</evidence>
<dbReference type="InterPro" id="IPR013078">
    <property type="entry name" value="His_Pase_superF_clade-1"/>
</dbReference>
<keyword evidence="3" id="KW-1185">Reference proteome</keyword>
<reference evidence="2 3" key="1">
    <citation type="submission" date="2017-08" db="EMBL/GenBank/DDBJ databases">
        <title>The complete genome sequence of Nocardiopsis gilva YIM 90087.</title>
        <authorList>
            <person name="Yin M."/>
            <person name="Tang S."/>
        </authorList>
    </citation>
    <scope>NUCLEOTIDE SEQUENCE [LARGE SCALE GENOMIC DNA]</scope>
    <source>
        <strain evidence="2 3">YIM 90087</strain>
    </source>
</reference>
<dbReference type="PANTHER" id="PTHR48100:SF2">
    <property type="entry name" value="CONSERVED PROTEIN"/>
    <property type="match status" value="1"/>
</dbReference>
<sequence length="252" mass="26745">MGSTAQPTPPESVATLLLVRHGLTEVTGSRLAGRAPGLHLDERGRAQAKDVADRLAPLRLDAVVSSPLERCRETAEVIADTVGTPVTPDDRFLECDYGQWTGREFDDLAREPQWRVVQSHPSAARFPGGETLVGMASRAVAAVRDWNDRLTAAHPAPVYLVCTHGDIIKAIVADALGLHLDHFQRIVPDPCSLTAIRYTPTRPFLVRLNDVGGSVDGLVPRPSDASGDAAVGGGAGPAGSGRSDDPSRGSRR</sequence>